<gene>
    <name evidence="2" type="ORF">GPUH_LOCUS22058</name>
</gene>
<keyword evidence="3" id="KW-1185">Reference proteome</keyword>
<dbReference type="EMBL" id="UYRT01094124">
    <property type="protein sequence ID" value="VDN39395.1"/>
    <property type="molecule type" value="Genomic_DNA"/>
</dbReference>
<dbReference type="Proteomes" id="UP000271098">
    <property type="component" value="Unassembled WGS sequence"/>
</dbReference>
<protein>
    <submittedName>
        <fullName evidence="2 4">Uncharacterized protein</fullName>
    </submittedName>
</protein>
<feature type="coiled-coil region" evidence="1">
    <location>
        <begin position="40"/>
        <end position="110"/>
    </location>
</feature>
<name>A0A183EM67_9BILA</name>
<dbReference type="OrthoDB" id="5847216at2759"/>
<reference evidence="4" key="1">
    <citation type="submission" date="2016-06" db="UniProtKB">
        <authorList>
            <consortium name="WormBaseParasite"/>
        </authorList>
    </citation>
    <scope>IDENTIFICATION</scope>
</reference>
<evidence type="ECO:0000256" key="1">
    <source>
        <dbReference type="SAM" id="Coils"/>
    </source>
</evidence>
<dbReference type="WBParaSite" id="GPUH_0002208501-mRNA-1">
    <property type="protein sequence ID" value="GPUH_0002208501-mRNA-1"/>
    <property type="gene ID" value="GPUH_0002208501"/>
</dbReference>
<sequence length="123" mass="14320">MNRGTRDVQVDAHPRVVSKYVACRPNSRHKTTDIEKGDLFDEVEERLKLCQGELNTTRRQVEVLQQKLVDTEMGRYENERQRLKARVAVLEKVKRERDELLERLKCTSVSPAGSFSPKTPQIR</sequence>
<evidence type="ECO:0000313" key="3">
    <source>
        <dbReference type="Proteomes" id="UP000271098"/>
    </source>
</evidence>
<evidence type="ECO:0000313" key="2">
    <source>
        <dbReference type="EMBL" id="VDN39395.1"/>
    </source>
</evidence>
<evidence type="ECO:0000313" key="4">
    <source>
        <dbReference type="WBParaSite" id="GPUH_0002208501-mRNA-1"/>
    </source>
</evidence>
<organism evidence="4">
    <name type="scientific">Gongylonema pulchrum</name>
    <dbReference type="NCBI Taxonomy" id="637853"/>
    <lineage>
        <taxon>Eukaryota</taxon>
        <taxon>Metazoa</taxon>
        <taxon>Ecdysozoa</taxon>
        <taxon>Nematoda</taxon>
        <taxon>Chromadorea</taxon>
        <taxon>Rhabditida</taxon>
        <taxon>Spirurina</taxon>
        <taxon>Spiruromorpha</taxon>
        <taxon>Spiruroidea</taxon>
        <taxon>Gongylonematidae</taxon>
        <taxon>Gongylonema</taxon>
    </lineage>
</organism>
<keyword evidence="1" id="KW-0175">Coiled coil</keyword>
<proteinExistence type="predicted"/>
<dbReference type="AlphaFoldDB" id="A0A183EM67"/>
<reference evidence="2 3" key="2">
    <citation type="submission" date="2018-11" db="EMBL/GenBank/DDBJ databases">
        <authorList>
            <consortium name="Pathogen Informatics"/>
        </authorList>
    </citation>
    <scope>NUCLEOTIDE SEQUENCE [LARGE SCALE GENOMIC DNA]</scope>
</reference>
<accession>A0A183EM67</accession>